<proteinExistence type="predicted"/>
<organism evidence="1 2">
    <name type="scientific">Lentisphaera profundi</name>
    <dbReference type="NCBI Taxonomy" id="1658616"/>
    <lineage>
        <taxon>Bacteria</taxon>
        <taxon>Pseudomonadati</taxon>
        <taxon>Lentisphaerota</taxon>
        <taxon>Lentisphaeria</taxon>
        <taxon>Lentisphaerales</taxon>
        <taxon>Lentisphaeraceae</taxon>
        <taxon>Lentisphaera</taxon>
    </lineage>
</organism>
<reference evidence="1 2" key="1">
    <citation type="submission" date="2023-02" db="EMBL/GenBank/DDBJ databases">
        <title>Genome sequence of Lentisphaera profundi SAORIC-696.</title>
        <authorList>
            <person name="Kim e."/>
            <person name="Cho J.-C."/>
            <person name="Choi A."/>
            <person name="Kang I."/>
        </authorList>
    </citation>
    <scope>NUCLEOTIDE SEQUENCE [LARGE SCALE GENOMIC DNA]</scope>
    <source>
        <strain evidence="1 2">SAORIC-696</strain>
    </source>
</reference>
<keyword evidence="2" id="KW-1185">Reference proteome</keyword>
<accession>A0ABY7VPY7</accession>
<evidence type="ECO:0008006" key="3">
    <source>
        <dbReference type="Google" id="ProtNLM"/>
    </source>
</evidence>
<dbReference type="Proteomes" id="UP001214250">
    <property type="component" value="Chromosome 1"/>
</dbReference>
<gene>
    <name evidence="1" type="ORF">PQO03_06520</name>
</gene>
<dbReference type="EMBL" id="CP117811">
    <property type="protein sequence ID" value="WDE95369.1"/>
    <property type="molecule type" value="Genomic_DNA"/>
</dbReference>
<protein>
    <recommendedName>
        <fullName evidence="3">CarD-like/TRCF RNAP-interacting domain-containing protein</fullName>
    </recommendedName>
</protein>
<evidence type="ECO:0000313" key="1">
    <source>
        <dbReference type="EMBL" id="WDE95369.1"/>
    </source>
</evidence>
<evidence type="ECO:0000313" key="2">
    <source>
        <dbReference type="Proteomes" id="UP001214250"/>
    </source>
</evidence>
<name>A0ABY7VPY7_9BACT</name>
<dbReference type="RefSeq" id="WP_274148864.1">
    <property type="nucleotide sequence ID" value="NZ_CP117811.1"/>
</dbReference>
<sequence>MNIKKGVFSKAHGIYFIELENLNDAKLFFPPSKIKGQYAEEFIFDYNLNKELWLLQKQSLEKRLQYLRALNSQEAKDYVEALTGSVKEFSARELELDMQLTLKEVLAQLEDLNLYSDKYIILAKTKVLFFYLNP</sequence>